<dbReference type="InterPro" id="IPR035426">
    <property type="entry name" value="Gemin2/Brr1"/>
</dbReference>
<dbReference type="Proteomes" id="UP001194468">
    <property type="component" value="Unassembled WGS sequence"/>
</dbReference>
<organism evidence="3 4">
    <name type="scientific">Boletus edulis BED1</name>
    <dbReference type="NCBI Taxonomy" id="1328754"/>
    <lineage>
        <taxon>Eukaryota</taxon>
        <taxon>Fungi</taxon>
        <taxon>Dikarya</taxon>
        <taxon>Basidiomycota</taxon>
        <taxon>Agaricomycotina</taxon>
        <taxon>Agaricomycetes</taxon>
        <taxon>Agaricomycetidae</taxon>
        <taxon>Boletales</taxon>
        <taxon>Boletineae</taxon>
        <taxon>Boletaceae</taxon>
        <taxon>Boletoideae</taxon>
        <taxon>Boletus</taxon>
    </lineage>
</organism>
<dbReference type="GO" id="GO:0032797">
    <property type="term" value="C:SMN complex"/>
    <property type="evidence" value="ECO:0007669"/>
    <property type="project" value="TreeGrafter"/>
</dbReference>
<dbReference type="EMBL" id="WHUW01000002">
    <property type="protein sequence ID" value="KAF8450509.1"/>
    <property type="molecule type" value="Genomic_DNA"/>
</dbReference>
<feature type="compositionally biased region" description="Basic and acidic residues" evidence="2">
    <location>
        <begin position="1"/>
        <end position="10"/>
    </location>
</feature>
<comment type="similarity">
    <text evidence="1">Belongs to the gemin-2 family.</text>
</comment>
<comment type="caution">
    <text evidence="3">The sequence shown here is derived from an EMBL/GenBank/DDBJ whole genome shotgun (WGS) entry which is preliminary data.</text>
</comment>
<gene>
    <name evidence="3" type="ORF">L210DRAFT_963633</name>
</gene>
<sequence>MANKRKREDPSDSDSDEITPGKQILPVAKLPYNFDQEPQDGMQYLFLVRRDARRLPRVTRVYNPYEVSEKKVTPTLAPLSTNVLPREEWKIAFQTHFSNLRKNLTQATIHVDQDQPDSRGRVIPEKKDRDAWWKFLAGCPESAWHPRERSVRKKLNMTPRTRTFADPAGVVHSQDATTLLEVQSGTEPSHFQIACLDALPRNVPQQPSSLDRLQTVEPTNSMTFAADFSMSSEKVGEEQLSPPEVTPSHLREIDHRMSMHLLMYFTHWINVHLQNPSDPMTSISVSHGRWIFALLTKVEDQLSADEMNLLRNLARACLGLIQRYRGKHATDNAAPAGISDLTLMENATDMSEASCWMIFAAVAGHWGQRDLWADAETGLSSC</sequence>
<dbReference type="PANTHER" id="PTHR12794:SF0">
    <property type="entry name" value="GEM-ASSOCIATED PROTEIN 2"/>
    <property type="match status" value="1"/>
</dbReference>
<reference evidence="3" key="1">
    <citation type="submission" date="2019-10" db="EMBL/GenBank/DDBJ databases">
        <authorList>
            <consortium name="DOE Joint Genome Institute"/>
            <person name="Kuo A."/>
            <person name="Miyauchi S."/>
            <person name="Kiss E."/>
            <person name="Drula E."/>
            <person name="Kohler A."/>
            <person name="Sanchez-Garcia M."/>
            <person name="Andreopoulos B."/>
            <person name="Barry K.W."/>
            <person name="Bonito G."/>
            <person name="Buee M."/>
            <person name="Carver A."/>
            <person name="Chen C."/>
            <person name="Cichocki N."/>
            <person name="Clum A."/>
            <person name="Culley D."/>
            <person name="Crous P.W."/>
            <person name="Fauchery L."/>
            <person name="Girlanda M."/>
            <person name="Hayes R."/>
            <person name="Keri Z."/>
            <person name="LaButti K."/>
            <person name="Lipzen A."/>
            <person name="Lombard V."/>
            <person name="Magnuson J."/>
            <person name="Maillard F."/>
            <person name="Morin E."/>
            <person name="Murat C."/>
            <person name="Nolan M."/>
            <person name="Ohm R."/>
            <person name="Pangilinan J."/>
            <person name="Pereira M."/>
            <person name="Perotto S."/>
            <person name="Peter M."/>
            <person name="Riley R."/>
            <person name="Sitrit Y."/>
            <person name="Stielow B."/>
            <person name="Szollosi G."/>
            <person name="Zifcakova L."/>
            <person name="Stursova M."/>
            <person name="Spatafora J.W."/>
            <person name="Tedersoo L."/>
            <person name="Vaario L.-M."/>
            <person name="Yamada A."/>
            <person name="Yan M."/>
            <person name="Wang P."/>
            <person name="Xu J."/>
            <person name="Bruns T."/>
            <person name="Baldrian P."/>
            <person name="Vilgalys R."/>
            <person name="Henrissat B."/>
            <person name="Grigoriev I.V."/>
            <person name="Hibbett D."/>
            <person name="Nagy L.G."/>
            <person name="Martin F.M."/>
        </authorList>
    </citation>
    <scope>NUCLEOTIDE SEQUENCE</scope>
    <source>
        <strain evidence="3">BED1</strain>
    </source>
</reference>
<evidence type="ECO:0000256" key="2">
    <source>
        <dbReference type="SAM" id="MobiDB-lite"/>
    </source>
</evidence>
<proteinExistence type="inferred from homology"/>
<protein>
    <submittedName>
        <fullName evidence="3">Survival motor neuron interacting protein 1-domain-containing protein</fullName>
    </submittedName>
</protein>
<dbReference type="PANTHER" id="PTHR12794">
    <property type="entry name" value="GEMIN2"/>
    <property type="match status" value="1"/>
</dbReference>
<dbReference type="Pfam" id="PF04938">
    <property type="entry name" value="SIP1"/>
    <property type="match status" value="1"/>
</dbReference>
<keyword evidence="4" id="KW-1185">Reference proteome</keyword>
<dbReference type="GO" id="GO:0030532">
    <property type="term" value="C:small nuclear ribonucleoprotein complex"/>
    <property type="evidence" value="ECO:0007669"/>
    <property type="project" value="InterPro"/>
</dbReference>
<dbReference type="GO" id="GO:0000387">
    <property type="term" value="P:spliceosomal snRNP assembly"/>
    <property type="evidence" value="ECO:0007669"/>
    <property type="project" value="InterPro"/>
</dbReference>
<feature type="region of interest" description="Disordered" evidence="2">
    <location>
        <begin position="1"/>
        <end position="22"/>
    </location>
</feature>
<evidence type="ECO:0000256" key="1">
    <source>
        <dbReference type="ARBA" id="ARBA00025758"/>
    </source>
</evidence>
<dbReference type="InterPro" id="IPR023251">
    <property type="entry name" value="Brr1"/>
</dbReference>
<evidence type="ECO:0000313" key="4">
    <source>
        <dbReference type="Proteomes" id="UP001194468"/>
    </source>
</evidence>
<evidence type="ECO:0000313" key="3">
    <source>
        <dbReference type="EMBL" id="KAF8450509.1"/>
    </source>
</evidence>
<name>A0AAD4C659_BOLED</name>
<dbReference type="AlphaFoldDB" id="A0AAD4C659"/>
<accession>A0AAD4C659</accession>
<dbReference type="PRINTS" id="PR02039">
    <property type="entry name" value="SPLICEFRBRR1"/>
</dbReference>
<reference evidence="3" key="2">
    <citation type="journal article" date="2020" name="Nat. Commun.">
        <title>Large-scale genome sequencing of mycorrhizal fungi provides insights into the early evolution of symbiotic traits.</title>
        <authorList>
            <person name="Miyauchi S."/>
            <person name="Kiss E."/>
            <person name="Kuo A."/>
            <person name="Drula E."/>
            <person name="Kohler A."/>
            <person name="Sanchez-Garcia M."/>
            <person name="Morin E."/>
            <person name="Andreopoulos B."/>
            <person name="Barry K.W."/>
            <person name="Bonito G."/>
            <person name="Buee M."/>
            <person name="Carver A."/>
            <person name="Chen C."/>
            <person name="Cichocki N."/>
            <person name="Clum A."/>
            <person name="Culley D."/>
            <person name="Crous P.W."/>
            <person name="Fauchery L."/>
            <person name="Girlanda M."/>
            <person name="Hayes R.D."/>
            <person name="Keri Z."/>
            <person name="LaButti K."/>
            <person name="Lipzen A."/>
            <person name="Lombard V."/>
            <person name="Magnuson J."/>
            <person name="Maillard F."/>
            <person name="Murat C."/>
            <person name="Nolan M."/>
            <person name="Ohm R.A."/>
            <person name="Pangilinan J."/>
            <person name="Pereira M.F."/>
            <person name="Perotto S."/>
            <person name="Peter M."/>
            <person name="Pfister S."/>
            <person name="Riley R."/>
            <person name="Sitrit Y."/>
            <person name="Stielow J.B."/>
            <person name="Szollosi G."/>
            <person name="Zifcakova L."/>
            <person name="Stursova M."/>
            <person name="Spatafora J.W."/>
            <person name="Tedersoo L."/>
            <person name="Vaario L.M."/>
            <person name="Yamada A."/>
            <person name="Yan M."/>
            <person name="Wang P."/>
            <person name="Xu J."/>
            <person name="Bruns T."/>
            <person name="Baldrian P."/>
            <person name="Vilgalys R."/>
            <person name="Dunand C."/>
            <person name="Henrissat B."/>
            <person name="Grigoriev I.V."/>
            <person name="Hibbett D."/>
            <person name="Nagy L.G."/>
            <person name="Martin F.M."/>
        </authorList>
    </citation>
    <scope>NUCLEOTIDE SEQUENCE</scope>
    <source>
        <strain evidence="3">BED1</strain>
    </source>
</reference>
<dbReference type="Gene3D" id="1.20.58.1070">
    <property type="match status" value="1"/>
</dbReference>